<protein>
    <submittedName>
        <fullName evidence="1">Carboxypeptidase-like regulatory domain-containing protein</fullName>
    </submittedName>
</protein>
<dbReference type="EMBL" id="CP122539">
    <property type="protein sequence ID" value="WGH75643.1"/>
    <property type="molecule type" value="Genomic_DNA"/>
</dbReference>
<dbReference type="PROSITE" id="PS51257">
    <property type="entry name" value="PROKAR_LIPOPROTEIN"/>
    <property type="match status" value="1"/>
</dbReference>
<gene>
    <name evidence="1" type="ORF">P8625_00330</name>
</gene>
<evidence type="ECO:0000313" key="2">
    <source>
        <dbReference type="Proteomes" id="UP001232001"/>
    </source>
</evidence>
<proteinExistence type="predicted"/>
<dbReference type="InterPro" id="IPR008969">
    <property type="entry name" value="CarboxyPept-like_regulatory"/>
</dbReference>
<dbReference type="Proteomes" id="UP001232001">
    <property type="component" value="Chromosome"/>
</dbReference>
<organism evidence="1 2">
    <name type="scientific">Tenacibaculum tangerinum</name>
    <dbReference type="NCBI Taxonomy" id="3038772"/>
    <lineage>
        <taxon>Bacteria</taxon>
        <taxon>Pseudomonadati</taxon>
        <taxon>Bacteroidota</taxon>
        <taxon>Flavobacteriia</taxon>
        <taxon>Flavobacteriales</taxon>
        <taxon>Flavobacteriaceae</taxon>
        <taxon>Tenacibaculum</taxon>
    </lineage>
</organism>
<dbReference type="RefSeq" id="WP_279651517.1">
    <property type="nucleotide sequence ID" value="NZ_CP122539.1"/>
</dbReference>
<dbReference type="SUPFAM" id="SSF49464">
    <property type="entry name" value="Carboxypeptidase regulatory domain-like"/>
    <property type="match status" value="1"/>
</dbReference>
<name>A0ABY8L625_9FLAO</name>
<evidence type="ECO:0000313" key="1">
    <source>
        <dbReference type="EMBL" id="WGH75643.1"/>
    </source>
</evidence>
<accession>A0ABY8L625</accession>
<sequence>MQQLKKIVKTFKIYILILIFCGCGTSKNTKTNICLHEVGIPSGIKINSETYSTSDYGIIRGQFLNRTDSLPIPNGLIKFTEFINIADENGKFSIDLPPHSYDVEFSFLGFNNISKTINIEKKEIVNLKIYLGIEDSWTDFTTENPRKLKKKIRKQNRERKIKYGI</sequence>
<dbReference type="Gene3D" id="2.60.40.1120">
    <property type="entry name" value="Carboxypeptidase-like, regulatory domain"/>
    <property type="match status" value="1"/>
</dbReference>
<reference evidence="1 2" key="1">
    <citation type="submission" date="2023-04" db="EMBL/GenBank/DDBJ databases">
        <title>Tenacibaculum tangerinum sp. nov., isolated from sea tidal flat of South Korea.</title>
        <authorList>
            <person name="Lee S.H."/>
            <person name="Kim J.-J."/>
        </authorList>
    </citation>
    <scope>NUCLEOTIDE SEQUENCE [LARGE SCALE GENOMIC DNA]</scope>
    <source>
        <strain evidence="1 2">GRR-S3-23</strain>
    </source>
</reference>
<dbReference type="Pfam" id="PF13715">
    <property type="entry name" value="CarbopepD_reg_2"/>
    <property type="match status" value="1"/>
</dbReference>
<keyword evidence="2" id="KW-1185">Reference proteome</keyword>